<evidence type="ECO:0000313" key="1">
    <source>
        <dbReference type="EMBL" id="MBC3847959.1"/>
    </source>
</evidence>
<name>A0ABR6Y5C6_9FLAO</name>
<accession>A0ABR6Y5C6</accession>
<feature type="non-terminal residue" evidence="1">
    <location>
        <position position="1"/>
    </location>
</feature>
<evidence type="ECO:0000313" key="2">
    <source>
        <dbReference type="Proteomes" id="UP000607435"/>
    </source>
</evidence>
<sequence length="486" mass="52465">TTENMLHPPECTTLSNPLAGAINVPIDTDFNWNAVPNATGYRINIGTNSIFFGEFDVGNALTYDLAFDLPENTEIYVRIIPYNIDGDALGGCTYEIFTTGDDLVLPPCTTLSSPISGATNVSVSTDLTWNTITEATGYLLNVGTTSGGSEILNAFDVGNVFSFNLTSDLPENTLIYVSIIPYNADGNAIGCTEEIFTTEDILFPPDCTTLNAPISGSINVLVGTDLTWNSIADATGYILTIGTTSGGSDILNTFDVGNVTTYNLDTDLPDNTVIYVSVIPYNLDGEATSCTEESFSTEDLLFPPNCTSLFSPTSGSTDVLIDTDLIWEFVPEATGYVLTVGTTSGGTDILNGLDVGSNLSYDLANNLPEDTLIYVTLIPYNEDGEATGCNEESFATQSSSDRIPKFFTPNNDDVNDNWVVPNELNVISEIIIFNRYGKILNKISNSSTGWSWDGTYNGIALPSSDYWYSILYKNGKILKGHFSLKR</sequence>
<reference evidence="1 2" key="1">
    <citation type="submission" date="2020-08" db="EMBL/GenBank/DDBJ databases">
        <title>Winogradskyella ouciana sp. nov., isolated from the hadal seawater of the Mariana Trench.</title>
        <authorList>
            <person name="He X."/>
        </authorList>
    </citation>
    <scope>NUCLEOTIDE SEQUENCE [LARGE SCALE GENOMIC DNA]</scope>
    <source>
        <strain evidence="1 2">KCTC 22026</strain>
    </source>
</reference>
<proteinExistence type="predicted"/>
<dbReference type="Gene3D" id="2.60.40.10">
    <property type="entry name" value="Immunoglobulins"/>
    <property type="match status" value="3"/>
</dbReference>
<dbReference type="InterPro" id="IPR026341">
    <property type="entry name" value="T9SS_type_B"/>
</dbReference>
<dbReference type="Proteomes" id="UP000607435">
    <property type="component" value="Unassembled WGS sequence"/>
</dbReference>
<gene>
    <name evidence="1" type="ORF">H6H04_16305</name>
</gene>
<dbReference type="InterPro" id="IPR013783">
    <property type="entry name" value="Ig-like_fold"/>
</dbReference>
<protein>
    <submittedName>
        <fullName evidence="1">T9SS type B sorting domain-containing protein</fullName>
    </submittedName>
</protein>
<organism evidence="1 2">
    <name type="scientific">Winogradskyella echinorum</name>
    <dbReference type="NCBI Taxonomy" id="538189"/>
    <lineage>
        <taxon>Bacteria</taxon>
        <taxon>Pseudomonadati</taxon>
        <taxon>Bacteroidota</taxon>
        <taxon>Flavobacteriia</taxon>
        <taxon>Flavobacteriales</taxon>
        <taxon>Flavobacteriaceae</taxon>
        <taxon>Winogradskyella</taxon>
    </lineage>
</organism>
<dbReference type="Pfam" id="PF13585">
    <property type="entry name" value="CHU_C"/>
    <property type="match status" value="1"/>
</dbReference>
<dbReference type="RefSeq" id="WP_186847062.1">
    <property type="nucleotide sequence ID" value="NZ_JACOME010000008.1"/>
</dbReference>
<keyword evidence="2" id="KW-1185">Reference proteome</keyword>
<comment type="caution">
    <text evidence="1">The sequence shown here is derived from an EMBL/GenBank/DDBJ whole genome shotgun (WGS) entry which is preliminary data.</text>
</comment>
<dbReference type="EMBL" id="JACOME010000008">
    <property type="protein sequence ID" value="MBC3847959.1"/>
    <property type="molecule type" value="Genomic_DNA"/>
</dbReference>
<dbReference type="NCBIfam" id="TIGR04131">
    <property type="entry name" value="Bac_Flav_CTERM"/>
    <property type="match status" value="1"/>
</dbReference>